<dbReference type="KEGG" id="amo:Anamo_1764"/>
<proteinExistence type="predicted"/>
<dbReference type="InterPro" id="IPR014127">
    <property type="entry name" value="CHP02757"/>
</dbReference>
<name>I4BYJ6_ACEMN</name>
<accession>I4BYJ6</accession>
<dbReference type="eggNOG" id="COG0177">
    <property type="taxonomic scope" value="Bacteria"/>
</dbReference>
<dbReference type="AlphaFoldDB" id="I4BYJ6"/>
<organism evidence="1 2">
    <name type="scientific">Acetomicrobium mobile (strain ATCC BAA-54 / DSM 13181 / JCM 12221 / NGA)</name>
    <name type="common">Anaerobaculum mobile</name>
    <dbReference type="NCBI Taxonomy" id="891968"/>
    <lineage>
        <taxon>Bacteria</taxon>
        <taxon>Thermotogati</taxon>
        <taxon>Synergistota</taxon>
        <taxon>Synergistia</taxon>
        <taxon>Synergistales</taxon>
        <taxon>Acetomicrobiaceae</taxon>
        <taxon>Acetomicrobium</taxon>
    </lineage>
</organism>
<dbReference type="STRING" id="891968.Anamo_1764"/>
<evidence type="ECO:0000313" key="1">
    <source>
        <dbReference type="EMBL" id="AFM22353.1"/>
    </source>
</evidence>
<dbReference type="HOGENOM" id="CLU_064298_0_0_0"/>
<reference evidence="2" key="1">
    <citation type="journal article" date="2013" name="Stand. Genomic Sci.">
        <title>Complete genome sequence of the moderate thermophile Anaerobaculum mobile type strain (NGA(T)).</title>
        <authorList>
            <person name="Mavromatis K."/>
            <person name="Stackebrandt E."/>
            <person name="Held B."/>
            <person name="Lapidus A."/>
            <person name="Nolan M."/>
            <person name="Lucas S."/>
            <person name="Hammon N."/>
            <person name="Deshpande S."/>
            <person name="Cheng J.F."/>
            <person name="Tapia R."/>
            <person name="Goodwin L.A."/>
            <person name="Pitluck S."/>
            <person name="Liolios K."/>
            <person name="Pagani I."/>
            <person name="Ivanova N."/>
            <person name="Mikhailova N."/>
            <person name="Huntemann M."/>
            <person name="Pati A."/>
            <person name="Chen A."/>
            <person name="Palaniappan K."/>
            <person name="Land M."/>
            <person name="Rohde M."/>
            <person name="Spring S."/>
            <person name="Goker M."/>
            <person name="Woyke T."/>
            <person name="Detter J.C."/>
            <person name="Bristow J."/>
            <person name="Eisen J.A."/>
            <person name="Markowitz V."/>
            <person name="Hugenholtz P."/>
            <person name="Klenk H.P."/>
            <person name="Kyrpides N.C."/>
        </authorList>
    </citation>
    <scope>NUCLEOTIDE SEQUENCE</scope>
    <source>
        <strain evidence="2">ATCC BAA-54 / DSM 13181 / NGA</strain>
    </source>
</reference>
<gene>
    <name evidence="1" type="ordered locus">Anamo_1764</name>
</gene>
<dbReference type="NCBIfam" id="TIGR02757">
    <property type="entry name" value="TIGR02757 family protein"/>
    <property type="match status" value="1"/>
</dbReference>
<keyword evidence="2" id="KW-1185">Reference proteome</keyword>
<dbReference type="Proteomes" id="UP000006061">
    <property type="component" value="Chromosome"/>
</dbReference>
<dbReference type="EMBL" id="CP003198">
    <property type="protein sequence ID" value="AFM22353.1"/>
    <property type="molecule type" value="Genomic_DNA"/>
</dbReference>
<sequence length="259" mass="29043">MKMRDLLEKLYDAYNDIQKAEEDPVRFLHDFEDLNAREVVGIIASSLAFGRVSQIIASVGSVVSLLGDDPVGFVMSSSVEYLIANLDGFKHRWVSGKEVAGLLYACKKLLTKYGSFQALYETCKHTAKDPLISFALSIRNESFCDISALIPDASKNSPCKRLRLFLKWMVRKDNVDPGGWMVESPSNLLVPLDVHMWRVGKNLGWIKRQVPDLKAAVELTQAFKAIRPDDPLRYDFALSHVGMEGIEFEEILSALKGCL</sequence>
<evidence type="ECO:0000313" key="2">
    <source>
        <dbReference type="Proteomes" id="UP000006061"/>
    </source>
</evidence>
<dbReference type="Pfam" id="PF09674">
    <property type="entry name" value="DUF2400"/>
    <property type="match status" value="1"/>
</dbReference>
<protein>
    <submittedName>
        <fullName evidence="1">TIGR02757 family protein</fullName>
    </submittedName>
</protein>